<evidence type="ECO:0000256" key="1">
    <source>
        <dbReference type="HAMAP-Rule" id="MF_00775"/>
    </source>
</evidence>
<evidence type="ECO:0000313" key="2">
    <source>
        <dbReference type="EMBL" id="MBB4052176.1"/>
    </source>
</evidence>
<proteinExistence type="inferred from homology"/>
<evidence type="ECO:0000313" key="3">
    <source>
        <dbReference type="Proteomes" id="UP000547011"/>
    </source>
</evidence>
<comment type="similarity">
    <text evidence="1">Belongs to the UPF0311 family.</text>
</comment>
<dbReference type="Gene3D" id="2.40.160.20">
    <property type="match status" value="1"/>
</dbReference>
<dbReference type="EMBL" id="JACIEW010000004">
    <property type="protein sequence ID" value="MBB4052176.1"/>
    <property type="molecule type" value="Genomic_DNA"/>
</dbReference>
<protein>
    <recommendedName>
        <fullName evidence="1">UPF0311 protein GGR20_001819</fullName>
    </recommendedName>
</protein>
<dbReference type="AlphaFoldDB" id="A0A7W6IN50"/>
<dbReference type="PANTHER" id="PTHR37315:SF1">
    <property type="entry name" value="UPF0311 PROTEIN BLR7842"/>
    <property type="match status" value="1"/>
</dbReference>
<accession>A0A7W6IN50</accession>
<dbReference type="PANTHER" id="PTHR37315">
    <property type="entry name" value="UPF0311 PROTEIN BLR7842"/>
    <property type="match status" value="1"/>
</dbReference>
<comment type="caution">
    <text evidence="2">The sequence shown here is derived from an EMBL/GenBank/DDBJ whole genome shotgun (WGS) entry which is preliminary data.</text>
</comment>
<reference evidence="2 3" key="1">
    <citation type="submission" date="2020-08" db="EMBL/GenBank/DDBJ databases">
        <title>Genomic Encyclopedia of Type Strains, Phase IV (KMG-IV): sequencing the most valuable type-strain genomes for metagenomic binning, comparative biology and taxonomic classification.</title>
        <authorList>
            <person name="Goeker M."/>
        </authorList>
    </citation>
    <scope>NUCLEOTIDE SEQUENCE [LARGE SCALE GENOMIC DNA]</scope>
    <source>
        <strain evidence="2 3">DSM 23447</strain>
    </source>
</reference>
<organism evidence="2 3">
    <name type="scientific">Devosia subaequoris</name>
    <dbReference type="NCBI Taxonomy" id="395930"/>
    <lineage>
        <taxon>Bacteria</taxon>
        <taxon>Pseudomonadati</taxon>
        <taxon>Pseudomonadota</taxon>
        <taxon>Alphaproteobacteria</taxon>
        <taxon>Hyphomicrobiales</taxon>
        <taxon>Devosiaceae</taxon>
        <taxon>Devosia</taxon>
    </lineage>
</organism>
<gene>
    <name evidence="2" type="ORF">GGR20_001819</name>
</gene>
<sequence>MPTLPTPTLTHFCTLEVALSRPMIIGDVHAASKRVIPIRGGTVTGPEISGTILDFGADWQRVFESGVAELDARYAFKTDDGALVEIENFGFRHGPPEILAKLAAGEPCPPESYYMRTAARLSTAHPKYNWINRTMFVGTGARLQSAVQIDLYAVG</sequence>
<dbReference type="Proteomes" id="UP000547011">
    <property type="component" value="Unassembled WGS sequence"/>
</dbReference>
<dbReference type="HAMAP" id="MF_00775">
    <property type="entry name" value="UPF0311"/>
    <property type="match status" value="1"/>
</dbReference>
<dbReference type="RefSeq" id="WP_253560138.1">
    <property type="nucleotide sequence ID" value="NZ_JACIEW010000004.1"/>
</dbReference>
<dbReference type="InterPro" id="IPR020915">
    <property type="entry name" value="UPF0311"/>
</dbReference>
<keyword evidence="3" id="KW-1185">Reference proteome</keyword>
<dbReference type="Pfam" id="PF11578">
    <property type="entry name" value="DUF3237"/>
    <property type="match status" value="1"/>
</dbReference>
<name>A0A7W6IN50_9HYPH</name>